<dbReference type="EMBL" id="AZGA01000011">
    <property type="protein sequence ID" value="KRM35847.1"/>
    <property type="molecule type" value="Genomic_DNA"/>
</dbReference>
<dbReference type="InterPro" id="IPR020630">
    <property type="entry name" value="THF_DH/CycHdrlase_cat_dom"/>
</dbReference>
<dbReference type="InterPro" id="IPR020867">
    <property type="entry name" value="THF_DH/CycHdrlase_CS"/>
</dbReference>
<sequence length="299" mass="32784">MAIYFELEVRLLGKIIDGKLVAQHYTAEMKREVEALGSNHIVPTLAVIIVGEDDASKIYVRNKHRRAEGIGIHSINIRMPEETTQLALLERIDLLNSDPEVDGILVQLPLPEHINAQEVLNRINPDKDVDGFHPVNVGRLWSNNAQIVPSTPFGIMKMLAFYGVDPAGKQAVIIGRSTIVGRPMAAMLLNANATVTIAHSQTKNLRMLSQQADILVVAVGQSRFIKAEDIKPGAVVIDVGMNRDENHKLSGDVDFEAVIQKADLVTPVPGGVGPMTITMLMQQTINIAKRRALHAIQNK</sequence>
<dbReference type="PANTHER" id="PTHR48099">
    <property type="entry name" value="C-1-TETRAHYDROFOLATE SYNTHASE, CYTOPLASMIC-RELATED"/>
    <property type="match status" value="1"/>
</dbReference>
<keyword evidence="9 12" id="KW-0368">Histidine biosynthesis</keyword>
<keyword evidence="10 12" id="KW-0486">Methionine biosynthesis</keyword>
<evidence type="ECO:0000256" key="8">
    <source>
        <dbReference type="ARBA" id="ARBA00023002"/>
    </source>
</evidence>
<keyword evidence="8 12" id="KW-0560">Oxidoreductase</keyword>
<dbReference type="PANTHER" id="PTHR48099:SF5">
    <property type="entry name" value="C-1-TETRAHYDROFOLATE SYNTHASE, CYTOPLASMIC"/>
    <property type="match status" value="1"/>
</dbReference>
<reference evidence="15 16" key="1">
    <citation type="journal article" date="2015" name="Genome Announc.">
        <title>Expanding the biotechnology potential of lactobacilli through comparative genomics of 213 strains and associated genera.</title>
        <authorList>
            <person name="Sun Z."/>
            <person name="Harris H.M."/>
            <person name="McCann A."/>
            <person name="Guo C."/>
            <person name="Argimon S."/>
            <person name="Zhang W."/>
            <person name="Yang X."/>
            <person name="Jeffery I.B."/>
            <person name="Cooney J.C."/>
            <person name="Kagawa T.F."/>
            <person name="Liu W."/>
            <person name="Song Y."/>
            <person name="Salvetti E."/>
            <person name="Wrobel A."/>
            <person name="Rasinkangas P."/>
            <person name="Parkhill J."/>
            <person name="Rea M.C."/>
            <person name="O'Sullivan O."/>
            <person name="Ritari J."/>
            <person name="Douillard F.P."/>
            <person name="Paul Ross R."/>
            <person name="Yang R."/>
            <person name="Briner A.E."/>
            <person name="Felis G.E."/>
            <person name="de Vos W.M."/>
            <person name="Barrangou R."/>
            <person name="Klaenhammer T.R."/>
            <person name="Caufield P.W."/>
            <person name="Cui Y."/>
            <person name="Zhang H."/>
            <person name="O'Toole P.W."/>
        </authorList>
    </citation>
    <scope>NUCLEOTIDE SEQUENCE [LARGE SCALE GENOMIC DNA]</scope>
    <source>
        <strain evidence="15 16">DSM 18527</strain>
    </source>
</reference>
<comment type="caution">
    <text evidence="15">The sequence shown here is derived from an EMBL/GenBank/DDBJ whole genome shotgun (WGS) entry which is preliminary data.</text>
</comment>
<dbReference type="EC" id="3.5.4.9" evidence="12"/>
<dbReference type="SUPFAM" id="SSF51735">
    <property type="entry name" value="NAD(P)-binding Rossmann-fold domains"/>
    <property type="match status" value="1"/>
</dbReference>
<dbReference type="GO" id="GO:0004488">
    <property type="term" value="F:methylenetetrahydrofolate dehydrogenase (NADP+) activity"/>
    <property type="evidence" value="ECO:0007669"/>
    <property type="project" value="UniProtKB-UniRule"/>
</dbReference>
<evidence type="ECO:0000256" key="2">
    <source>
        <dbReference type="ARBA" id="ARBA00011738"/>
    </source>
</evidence>
<keyword evidence="6 12" id="KW-0378">Hydrolase</keyword>
<dbReference type="GO" id="GO:0006164">
    <property type="term" value="P:purine nucleotide biosynthetic process"/>
    <property type="evidence" value="ECO:0007669"/>
    <property type="project" value="UniProtKB-KW"/>
</dbReference>
<comment type="pathway">
    <text evidence="1 12">One-carbon metabolism; tetrahydrofolate interconversion.</text>
</comment>
<keyword evidence="11 12" id="KW-0511">Multifunctional enzyme</keyword>
<keyword evidence="16" id="KW-1185">Reference proteome</keyword>
<accession>A0A0R1Y0B7</accession>
<feature type="domain" description="Tetrahydrofolate dehydrogenase/cyclohydrolase NAD(P)-binding" evidence="14">
    <location>
        <begin position="149"/>
        <end position="291"/>
    </location>
</feature>
<dbReference type="InterPro" id="IPR046346">
    <property type="entry name" value="Aminoacid_DH-like_N_sf"/>
</dbReference>
<comment type="function">
    <text evidence="12">Catalyzes the oxidation of 5,10-methylenetetrahydrofolate to 5,10-methenyltetrahydrofolate and then the hydrolysis of 5,10-methenyltetrahydrofolate to 10-formyltetrahydrofolate.</text>
</comment>
<dbReference type="UniPathway" id="UPA00193"/>
<dbReference type="GO" id="GO:0004477">
    <property type="term" value="F:methenyltetrahydrofolate cyclohydrolase activity"/>
    <property type="evidence" value="ECO:0007669"/>
    <property type="project" value="UniProtKB-UniRule"/>
</dbReference>
<dbReference type="CDD" id="cd01080">
    <property type="entry name" value="NAD_bind_m-THF_DH_Cyclohyd"/>
    <property type="match status" value="1"/>
</dbReference>
<dbReference type="SUPFAM" id="SSF53223">
    <property type="entry name" value="Aminoacid dehydrogenase-like, N-terminal domain"/>
    <property type="match status" value="1"/>
</dbReference>
<gene>
    <name evidence="12" type="primary">folD</name>
    <name evidence="15" type="ORF">FC83_GL000875</name>
</gene>
<evidence type="ECO:0000256" key="1">
    <source>
        <dbReference type="ARBA" id="ARBA00004777"/>
    </source>
</evidence>
<evidence type="ECO:0000256" key="11">
    <source>
        <dbReference type="ARBA" id="ARBA00023268"/>
    </source>
</evidence>
<evidence type="ECO:0000256" key="6">
    <source>
        <dbReference type="ARBA" id="ARBA00022801"/>
    </source>
</evidence>
<keyword evidence="7 12" id="KW-0521">NADP</keyword>
<dbReference type="FunFam" id="3.40.50.10860:FF:000005">
    <property type="entry name" value="C-1-tetrahydrofolate synthase, cytoplasmic, putative"/>
    <property type="match status" value="1"/>
</dbReference>
<evidence type="ECO:0000259" key="14">
    <source>
        <dbReference type="Pfam" id="PF02882"/>
    </source>
</evidence>
<dbReference type="PROSITE" id="PS00767">
    <property type="entry name" value="THF_DHG_CYH_2"/>
    <property type="match status" value="1"/>
</dbReference>
<protein>
    <recommendedName>
        <fullName evidence="12">Bifunctional protein FolD</fullName>
    </recommendedName>
    <domain>
        <recommendedName>
            <fullName evidence="12">Methylenetetrahydrofolate dehydrogenase</fullName>
            <ecNumber evidence="12">1.5.1.5</ecNumber>
        </recommendedName>
    </domain>
    <domain>
        <recommendedName>
            <fullName evidence="12">Methenyltetrahydrofolate cyclohydrolase</fullName>
            <ecNumber evidence="12">3.5.4.9</ecNumber>
        </recommendedName>
    </domain>
</protein>
<dbReference type="eggNOG" id="COG0190">
    <property type="taxonomic scope" value="Bacteria"/>
</dbReference>
<evidence type="ECO:0000256" key="4">
    <source>
        <dbReference type="ARBA" id="ARBA00022605"/>
    </source>
</evidence>
<comment type="catalytic activity">
    <reaction evidence="12">
        <text>(6R)-5,10-methenyltetrahydrofolate + H2O = (6R)-10-formyltetrahydrofolate + H(+)</text>
        <dbReference type="Rhea" id="RHEA:23700"/>
        <dbReference type="ChEBI" id="CHEBI:15377"/>
        <dbReference type="ChEBI" id="CHEBI:15378"/>
        <dbReference type="ChEBI" id="CHEBI:57455"/>
        <dbReference type="ChEBI" id="CHEBI:195366"/>
        <dbReference type="EC" id="3.5.4.9"/>
    </reaction>
</comment>
<dbReference type="Pfam" id="PF00763">
    <property type="entry name" value="THF_DHG_CYH"/>
    <property type="match status" value="1"/>
</dbReference>
<dbReference type="Gene3D" id="3.40.50.10860">
    <property type="entry name" value="Leucine Dehydrogenase, chain A, domain 1"/>
    <property type="match status" value="1"/>
</dbReference>
<dbReference type="STRING" id="1423734.FC83_GL000875"/>
<comment type="subunit">
    <text evidence="2 12">Homodimer.</text>
</comment>
<evidence type="ECO:0000256" key="12">
    <source>
        <dbReference type="HAMAP-Rule" id="MF_01576"/>
    </source>
</evidence>
<proteinExistence type="inferred from homology"/>
<dbReference type="NCBIfam" id="NF008058">
    <property type="entry name" value="PRK10792.1"/>
    <property type="match status" value="1"/>
</dbReference>
<evidence type="ECO:0000259" key="13">
    <source>
        <dbReference type="Pfam" id="PF00763"/>
    </source>
</evidence>
<name>A0A0R1Y0B7_9LACO</name>
<dbReference type="Gene3D" id="3.40.50.720">
    <property type="entry name" value="NAD(P)-binding Rossmann-like Domain"/>
    <property type="match status" value="1"/>
</dbReference>
<dbReference type="Proteomes" id="UP000051236">
    <property type="component" value="Unassembled WGS sequence"/>
</dbReference>
<dbReference type="InterPro" id="IPR036291">
    <property type="entry name" value="NAD(P)-bd_dom_sf"/>
</dbReference>
<evidence type="ECO:0000256" key="5">
    <source>
        <dbReference type="ARBA" id="ARBA00022755"/>
    </source>
</evidence>
<comment type="similarity">
    <text evidence="12">Belongs to the tetrahydrofolate dehydrogenase/cyclohydrolase family.</text>
</comment>
<evidence type="ECO:0000256" key="10">
    <source>
        <dbReference type="ARBA" id="ARBA00023167"/>
    </source>
</evidence>
<dbReference type="HAMAP" id="MF_01576">
    <property type="entry name" value="THF_DHG_CYH"/>
    <property type="match status" value="1"/>
</dbReference>
<dbReference type="NCBIfam" id="NF010783">
    <property type="entry name" value="PRK14186.1"/>
    <property type="match status" value="1"/>
</dbReference>
<keyword evidence="3 12" id="KW-0554">One-carbon metabolism</keyword>
<evidence type="ECO:0000313" key="15">
    <source>
        <dbReference type="EMBL" id="KRM35847.1"/>
    </source>
</evidence>
<dbReference type="GO" id="GO:0035999">
    <property type="term" value="P:tetrahydrofolate interconversion"/>
    <property type="evidence" value="ECO:0007669"/>
    <property type="project" value="UniProtKB-UniRule"/>
</dbReference>
<dbReference type="InterPro" id="IPR020631">
    <property type="entry name" value="THF_DH/CycHdrlase_NAD-bd_dom"/>
</dbReference>
<evidence type="ECO:0000256" key="3">
    <source>
        <dbReference type="ARBA" id="ARBA00022563"/>
    </source>
</evidence>
<evidence type="ECO:0000256" key="9">
    <source>
        <dbReference type="ARBA" id="ARBA00023102"/>
    </source>
</evidence>
<dbReference type="EC" id="1.5.1.5" evidence="12"/>
<feature type="domain" description="Tetrahydrofolate dehydrogenase/cyclohydrolase catalytic" evidence="13">
    <location>
        <begin position="16"/>
        <end position="130"/>
    </location>
</feature>
<keyword evidence="4 12" id="KW-0028">Amino-acid biosynthesis</keyword>
<keyword evidence="5 12" id="KW-0658">Purine biosynthesis</keyword>
<dbReference type="Pfam" id="PF02882">
    <property type="entry name" value="THF_DHG_CYH_C"/>
    <property type="match status" value="1"/>
</dbReference>
<comment type="caution">
    <text evidence="12">Lacks conserved residue(s) required for the propagation of feature annotation.</text>
</comment>
<organism evidence="15 16">
    <name type="scientific">Agrilactobacillus composti DSM 18527 = JCM 14202</name>
    <dbReference type="NCBI Taxonomy" id="1423734"/>
    <lineage>
        <taxon>Bacteria</taxon>
        <taxon>Bacillati</taxon>
        <taxon>Bacillota</taxon>
        <taxon>Bacilli</taxon>
        <taxon>Lactobacillales</taxon>
        <taxon>Lactobacillaceae</taxon>
        <taxon>Agrilactobacillus</taxon>
    </lineage>
</organism>
<dbReference type="AlphaFoldDB" id="A0A0R1Y0B7"/>
<dbReference type="InterPro" id="IPR000672">
    <property type="entry name" value="THF_DH/CycHdrlase"/>
</dbReference>
<dbReference type="GO" id="GO:0009086">
    <property type="term" value="P:methionine biosynthetic process"/>
    <property type="evidence" value="ECO:0007669"/>
    <property type="project" value="UniProtKB-KW"/>
</dbReference>
<dbReference type="PRINTS" id="PR00085">
    <property type="entry name" value="THFDHDRGNASE"/>
</dbReference>
<dbReference type="GO" id="GO:0000105">
    <property type="term" value="P:L-histidine biosynthetic process"/>
    <property type="evidence" value="ECO:0007669"/>
    <property type="project" value="UniProtKB-KW"/>
</dbReference>
<feature type="binding site" evidence="12">
    <location>
        <begin position="175"/>
        <end position="177"/>
    </location>
    <ligand>
        <name>NADP(+)</name>
        <dbReference type="ChEBI" id="CHEBI:58349"/>
    </ligand>
</feature>
<evidence type="ECO:0000256" key="7">
    <source>
        <dbReference type="ARBA" id="ARBA00022857"/>
    </source>
</evidence>
<evidence type="ECO:0000313" key="16">
    <source>
        <dbReference type="Proteomes" id="UP000051236"/>
    </source>
</evidence>
<dbReference type="GO" id="GO:0005829">
    <property type="term" value="C:cytosol"/>
    <property type="evidence" value="ECO:0007669"/>
    <property type="project" value="TreeGrafter"/>
</dbReference>
<comment type="catalytic activity">
    <reaction evidence="12">
        <text>(6R)-5,10-methylene-5,6,7,8-tetrahydrofolate + NADP(+) = (6R)-5,10-methenyltetrahydrofolate + NADPH</text>
        <dbReference type="Rhea" id="RHEA:22812"/>
        <dbReference type="ChEBI" id="CHEBI:15636"/>
        <dbReference type="ChEBI" id="CHEBI:57455"/>
        <dbReference type="ChEBI" id="CHEBI:57783"/>
        <dbReference type="ChEBI" id="CHEBI:58349"/>
        <dbReference type="EC" id="1.5.1.5"/>
    </reaction>
</comment>
<dbReference type="PATRIC" id="fig|1423734.3.peg.883"/>
<dbReference type="FunFam" id="3.40.50.720:FF:000094">
    <property type="entry name" value="Bifunctional protein FolD"/>
    <property type="match status" value="1"/>
</dbReference>